<keyword evidence="2" id="KW-1185">Reference proteome</keyword>
<proteinExistence type="predicted"/>
<protein>
    <submittedName>
        <fullName evidence="1">Uncharacterized protein</fullName>
    </submittedName>
</protein>
<gene>
    <name evidence="1" type="ORF">KPH14_011407</name>
</gene>
<reference evidence="1" key="2">
    <citation type="journal article" date="2023" name="Commun. Biol.">
        <title>Intrasexual cuticular hydrocarbon dimorphism in a wasp sheds light on hydrocarbon biosynthesis genes in Hymenoptera.</title>
        <authorList>
            <person name="Moris V.C."/>
            <person name="Podsiadlowski L."/>
            <person name="Martin S."/>
            <person name="Oeyen J.P."/>
            <person name="Donath A."/>
            <person name="Petersen M."/>
            <person name="Wilbrandt J."/>
            <person name="Misof B."/>
            <person name="Liedtke D."/>
            <person name="Thamm M."/>
            <person name="Scheiner R."/>
            <person name="Schmitt T."/>
            <person name="Niehuis O."/>
        </authorList>
    </citation>
    <scope>NUCLEOTIDE SEQUENCE</scope>
    <source>
        <strain evidence="1">GBR_01_08_01A</strain>
    </source>
</reference>
<dbReference type="AlphaFoldDB" id="A0AAD9RV44"/>
<evidence type="ECO:0000313" key="1">
    <source>
        <dbReference type="EMBL" id="KAK2586515.1"/>
    </source>
</evidence>
<comment type="caution">
    <text evidence="1">The sequence shown here is derived from an EMBL/GenBank/DDBJ whole genome shotgun (WGS) entry which is preliminary data.</text>
</comment>
<accession>A0AAD9RV44</accession>
<name>A0AAD9RV44_9HYME</name>
<sequence>MGYASEKNNNLQLIFLNKGTIVLLSSSLLEILIPIKNAQNDIVLEIYVSLEDVDYVEPKSIVSHAGKYRWLASYSTDRPTDRPAIVSTCELPSPISPTPTRYYAPFTLPSATYVCRRKKDGGPSCHLFEHLAEIPLTSYS</sequence>
<evidence type="ECO:0000313" key="2">
    <source>
        <dbReference type="Proteomes" id="UP001258017"/>
    </source>
</evidence>
<reference evidence="1" key="1">
    <citation type="submission" date="2021-08" db="EMBL/GenBank/DDBJ databases">
        <authorList>
            <person name="Misof B."/>
            <person name="Oliver O."/>
            <person name="Podsiadlowski L."/>
            <person name="Donath A."/>
            <person name="Peters R."/>
            <person name="Mayer C."/>
            <person name="Rust J."/>
            <person name="Gunkel S."/>
            <person name="Lesny P."/>
            <person name="Martin S."/>
            <person name="Oeyen J.P."/>
            <person name="Petersen M."/>
            <person name="Panagiotis P."/>
            <person name="Wilbrandt J."/>
            <person name="Tanja T."/>
        </authorList>
    </citation>
    <scope>NUCLEOTIDE SEQUENCE</scope>
    <source>
        <strain evidence="1">GBR_01_08_01A</strain>
        <tissue evidence="1">Thorax + abdomen</tissue>
    </source>
</reference>
<dbReference type="Proteomes" id="UP001258017">
    <property type="component" value="Unassembled WGS sequence"/>
</dbReference>
<dbReference type="EMBL" id="JAIFRP010000012">
    <property type="protein sequence ID" value="KAK2586515.1"/>
    <property type="molecule type" value="Genomic_DNA"/>
</dbReference>
<organism evidence="1 2">
    <name type="scientific">Odynerus spinipes</name>
    <dbReference type="NCBI Taxonomy" id="1348599"/>
    <lineage>
        <taxon>Eukaryota</taxon>
        <taxon>Metazoa</taxon>
        <taxon>Ecdysozoa</taxon>
        <taxon>Arthropoda</taxon>
        <taxon>Hexapoda</taxon>
        <taxon>Insecta</taxon>
        <taxon>Pterygota</taxon>
        <taxon>Neoptera</taxon>
        <taxon>Endopterygota</taxon>
        <taxon>Hymenoptera</taxon>
        <taxon>Apocrita</taxon>
        <taxon>Aculeata</taxon>
        <taxon>Vespoidea</taxon>
        <taxon>Vespidae</taxon>
        <taxon>Eumeninae</taxon>
        <taxon>Odynerus</taxon>
    </lineage>
</organism>